<gene>
    <name evidence="4" type="primary">rimI</name>
    <name evidence="4" type="ORF">RM590_26615</name>
</gene>
<keyword evidence="4" id="KW-0689">Ribosomal protein</keyword>
<dbReference type="Proteomes" id="UP001183246">
    <property type="component" value="Unassembled WGS sequence"/>
</dbReference>
<keyword evidence="1 4" id="KW-0808">Transferase</keyword>
<evidence type="ECO:0000256" key="2">
    <source>
        <dbReference type="ARBA" id="ARBA00023315"/>
    </source>
</evidence>
<dbReference type="InterPro" id="IPR000182">
    <property type="entry name" value="GNAT_dom"/>
</dbReference>
<dbReference type="InterPro" id="IPR050832">
    <property type="entry name" value="Bact_Acetyltransf"/>
</dbReference>
<protein>
    <submittedName>
        <fullName evidence="4">Ribosomal protein S18-alanine N-acetyltransferase</fullName>
        <ecNumber evidence="4">2.3.1.266</ecNumber>
    </submittedName>
</protein>
<dbReference type="Gene3D" id="3.40.630.30">
    <property type="match status" value="1"/>
</dbReference>
<name>A0ABU2MZ89_9ACTN</name>
<dbReference type="NCBIfam" id="TIGR01575">
    <property type="entry name" value="rimI"/>
    <property type="match status" value="1"/>
</dbReference>
<comment type="caution">
    <text evidence="4">The sequence shown here is derived from an EMBL/GenBank/DDBJ whole genome shotgun (WGS) entry which is preliminary data.</text>
</comment>
<dbReference type="SUPFAM" id="SSF55729">
    <property type="entry name" value="Acyl-CoA N-acyltransferases (Nat)"/>
    <property type="match status" value="1"/>
</dbReference>
<dbReference type="RefSeq" id="WP_311707255.1">
    <property type="nucleotide sequence ID" value="NZ_JAVREL010000018.1"/>
</dbReference>
<evidence type="ECO:0000259" key="3">
    <source>
        <dbReference type="PROSITE" id="PS51186"/>
    </source>
</evidence>
<accession>A0ABU2MZ89</accession>
<reference evidence="5" key="1">
    <citation type="submission" date="2023-07" db="EMBL/GenBank/DDBJ databases">
        <title>30 novel species of actinomycetes from the DSMZ collection.</title>
        <authorList>
            <person name="Nouioui I."/>
        </authorList>
    </citation>
    <scope>NUCLEOTIDE SEQUENCE [LARGE SCALE GENOMIC DNA]</scope>
    <source>
        <strain evidence="5">DSM 44938</strain>
    </source>
</reference>
<sequence length="169" mass="18501">MTGGDVVLREMRWWDMAGVLALETELFEQDAWSEATYWSELAHSRGPGRTRHYVVAERPDGSLAGYGGLSVAGDTGDVMTIGVTRDAQRAGLGARLLAALLAAAIGFGCREVLLEVRVDNKPAQRLYQRFGFTTIGVRRGYYQPGNHDALVMRRELTPPGPLDETDPHG</sequence>
<feature type="domain" description="N-acetyltransferase" evidence="3">
    <location>
        <begin position="6"/>
        <end position="157"/>
    </location>
</feature>
<keyword evidence="2 4" id="KW-0012">Acyltransferase</keyword>
<organism evidence="4 5">
    <name type="scientific">Streptomyces litchfieldiae</name>
    <dbReference type="NCBI Taxonomy" id="3075543"/>
    <lineage>
        <taxon>Bacteria</taxon>
        <taxon>Bacillati</taxon>
        <taxon>Actinomycetota</taxon>
        <taxon>Actinomycetes</taxon>
        <taxon>Kitasatosporales</taxon>
        <taxon>Streptomycetaceae</taxon>
        <taxon>Streptomyces</taxon>
    </lineage>
</organism>
<dbReference type="EC" id="2.3.1.266" evidence="4"/>
<dbReference type="EMBL" id="JAVREL010000018">
    <property type="protein sequence ID" value="MDT0346133.1"/>
    <property type="molecule type" value="Genomic_DNA"/>
</dbReference>
<proteinExistence type="predicted"/>
<dbReference type="InterPro" id="IPR016181">
    <property type="entry name" value="Acyl_CoA_acyltransferase"/>
</dbReference>
<dbReference type="PROSITE" id="PS51186">
    <property type="entry name" value="GNAT"/>
    <property type="match status" value="1"/>
</dbReference>
<dbReference type="InterPro" id="IPR006464">
    <property type="entry name" value="AcTrfase_RimI/Ard1"/>
</dbReference>
<evidence type="ECO:0000313" key="5">
    <source>
        <dbReference type="Proteomes" id="UP001183246"/>
    </source>
</evidence>
<dbReference type="Pfam" id="PF00583">
    <property type="entry name" value="Acetyltransf_1"/>
    <property type="match status" value="1"/>
</dbReference>
<keyword evidence="4" id="KW-0687">Ribonucleoprotein</keyword>
<dbReference type="GO" id="GO:0005840">
    <property type="term" value="C:ribosome"/>
    <property type="evidence" value="ECO:0007669"/>
    <property type="project" value="UniProtKB-KW"/>
</dbReference>
<dbReference type="PANTHER" id="PTHR43877">
    <property type="entry name" value="AMINOALKYLPHOSPHONATE N-ACETYLTRANSFERASE-RELATED-RELATED"/>
    <property type="match status" value="1"/>
</dbReference>
<keyword evidence="5" id="KW-1185">Reference proteome</keyword>
<evidence type="ECO:0000256" key="1">
    <source>
        <dbReference type="ARBA" id="ARBA00022679"/>
    </source>
</evidence>
<evidence type="ECO:0000313" key="4">
    <source>
        <dbReference type="EMBL" id="MDT0346133.1"/>
    </source>
</evidence>
<dbReference type="GO" id="GO:0008999">
    <property type="term" value="F:protein-N-terminal-alanine acetyltransferase activity"/>
    <property type="evidence" value="ECO:0007669"/>
    <property type="project" value="UniProtKB-EC"/>
</dbReference>